<keyword evidence="2" id="KW-1185">Reference proteome</keyword>
<sequence>MSEEEEDNQRPAWQTFELDQEWPDDEEEEQAEDGMDHTCSVTDGSSSLSFTGPVGSFQLRGSLQVSRSRSQSPPSPGSPHRIGTVLVREDAPGPDLSRTPAAAKKGAMKNFFSPLALERMFEPPSPPKPTTSSHSQNPAAPSVPSRLSQVHGAESFSGLRPSMDCQFTFAVPHLTPNGAITPPGYPQAESTPVAAHAIPPTTPATDPRLRLFQFQYDTFTRDHLSAMVDSIAVNSPSLSNTGNLTNRHSSPFGLSRVTESTATSSSDVRSAKRVKLSPMSDFTGEGEGARAIVKRDTLRKDYVGESKSLMAQIRQARDFSTISTVASRSGASRETQPPTAVRPSLLDVPRASGTNSAPGSVGSSKGSTYSSLGFRAKGAELMAQIKQDFKGSKRLFSADTTDISQASHADQKSEASFRQSVSGSSRAPHQRRSTPDGRFITPTSPEGLGLSAQADHTNTSMDTARLYAQFPAPPILVAPALSPLRASTASLTAPPSGNVAANPNPTASTLRAVAPGQLAYPSMSLRARTQEDLNRLVSGSTASGTTVTVGSSESFVKHPGPAHIMRIAPEDVPSLPERVGAMVFDRERMRWVKTAALHARQGSVSEGGYAASVEDGESEDPFRDIESLREDDSDRIGGPSVAVDEEQTDTYAVGGHTYPPMAGAIVEAEDEEEAELTSFSFDGPPAQNLHLETGGPFIDEDTDTEDEDVHQLVDGMHSGLVIADHVNFGVEIDDSFDDDVPEGPGLAASPHSPHPQPPITSPPQLLSTPLPPSRNASAAPTPIRSALKNANTAAIPLSGLRDPSSGGSRTPANKGRHRRSVSFSDGKRDGPIRGLSRDKSHDDESAAGYGFVPSARSKRIAELMKNLEGSSDDNDSPTRTTSSGRPPAEELERMANWRPQGGVLTPAGGAGGRTHAFSPARASGVGNATFLTEASFGVAHDKLVQVITDVQPFEPYWEDLSNIDLSRKHLESVARLKEFLPRLRNLILNHNQLGWLSGVPASVRTLSIAHNVLTRMTSFNHLLSLESLDVSNNEIDSLTQLECLRHLRELRADGNRIASLDGILGMDGLTKLSLQGNRVVTADFAACVWSKLEMLNLSHNRVERVKGLASLSNLVVLNLDHNALSELVARAPMPRLRVLRASSNRLTKLDTACFPHLRTLYADNNSLVGLVDARRLARLENLSLRNQGGRASIKRVVTDACTGNPLPDSFFIEPCYNLIYLELAACRLTHLPPGLPALAPNLRALNLNYNFIEDVRPLEGLGRLSKLTVIGSRLKGTKAIVRVLRSCPDAEIIDFRMNPCTLGWYLPLLVHDVPGALQPSDDGGGGDARGEDGGAGPTRWQELDAKFRRDLPDGTYAARLAYRGLIMRACPRVRVLDGVPVSAKERDKAERLLASVLAVAG</sequence>
<name>A0ACB8QCY6_9AGAM</name>
<dbReference type="EMBL" id="MU273673">
    <property type="protein sequence ID" value="KAI0029478.1"/>
    <property type="molecule type" value="Genomic_DNA"/>
</dbReference>
<dbReference type="Proteomes" id="UP000814128">
    <property type="component" value="Unassembled WGS sequence"/>
</dbReference>
<proteinExistence type="predicted"/>
<evidence type="ECO:0000313" key="2">
    <source>
        <dbReference type="Proteomes" id="UP000814128"/>
    </source>
</evidence>
<accession>A0ACB8QCY6</accession>
<organism evidence="1 2">
    <name type="scientific">Vararia minispora EC-137</name>
    <dbReference type="NCBI Taxonomy" id="1314806"/>
    <lineage>
        <taxon>Eukaryota</taxon>
        <taxon>Fungi</taxon>
        <taxon>Dikarya</taxon>
        <taxon>Basidiomycota</taxon>
        <taxon>Agaricomycotina</taxon>
        <taxon>Agaricomycetes</taxon>
        <taxon>Russulales</taxon>
        <taxon>Lachnocladiaceae</taxon>
        <taxon>Vararia</taxon>
    </lineage>
</organism>
<reference evidence="1" key="1">
    <citation type="submission" date="2021-02" db="EMBL/GenBank/DDBJ databases">
        <authorList>
            <consortium name="DOE Joint Genome Institute"/>
            <person name="Ahrendt S."/>
            <person name="Looney B.P."/>
            <person name="Miyauchi S."/>
            <person name="Morin E."/>
            <person name="Drula E."/>
            <person name="Courty P.E."/>
            <person name="Chicoki N."/>
            <person name="Fauchery L."/>
            <person name="Kohler A."/>
            <person name="Kuo A."/>
            <person name="Labutti K."/>
            <person name="Pangilinan J."/>
            <person name="Lipzen A."/>
            <person name="Riley R."/>
            <person name="Andreopoulos W."/>
            <person name="He G."/>
            <person name="Johnson J."/>
            <person name="Barry K.W."/>
            <person name="Grigoriev I.V."/>
            <person name="Nagy L."/>
            <person name="Hibbett D."/>
            <person name="Henrissat B."/>
            <person name="Matheny P.B."/>
            <person name="Labbe J."/>
            <person name="Martin F."/>
        </authorList>
    </citation>
    <scope>NUCLEOTIDE SEQUENCE</scope>
    <source>
        <strain evidence="1">EC-137</strain>
    </source>
</reference>
<reference evidence="1" key="2">
    <citation type="journal article" date="2022" name="New Phytol.">
        <title>Evolutionary transition to the ectomycorrhizal habit in the genomes of a hyperdiverse lineage of mushroom-forming fungi.</title>
        <authorList>
            <person name="Looney B."/>
            <person name="Miyauchi S."/>
            <person name="Morin E."/>
            <person name="Drula E."/>
            <person name="Courty P.E."/>
            <person name="Kohler A."/>
            <person name="Kuo A."/>
            <person name="LaButti K."/>
            <person name="Pangilinan J."/>
            <person name="Lipzen A."/>
            <person name="Riley R."/>
            <person name="Andreopoulos W."/>
            <person name="He G."/>
            <person name="Johnson J."/>
            <person name="Nolan M."/>
            <person name="Tritt A."/>
            <person name="Barry K.W."/>
            <person name="Grigoriev I.V."/>
            <person name="Nagy L.G."/>
            <person name="Hibbett D."/>
            <person name="Henrissat B."/>
            <person name="Matheny P.B."/>
            <person name="Labbe J."/>
            <person name="Martin F.M."/>
        </authorList>
    </citation>
    <scope>NUCLEOTIDE SEQUENCE</scope>
    <source>
        <strain evidence="1">EC-137</strain>
    </source>
</reference>
<protein>
    <submittedName>
        <fullName evidence="1">Uncharacterized protein</fullName>
    </submittedName>
</protein>
<gene>
    <name evidence="1" type="ORF">K488DRAFT_80141</name>
</gene>
<comment type="caution">
    <text evidence="1">The sequence shown here is derived from an EMBL/GenBank/DDBJ whole genome shotgun (WGS) entry which is preliminary data.</text>
</comment>
<evidence type="ECO:0000313" key="1">
    <source>
        <dbReference type="EMBL" id="KAI0029478.1"/>
    </source>
</evidence>